<dbReference type="EC" id="6.3.2.6" evidence="8"/>
<evidence type="ECO:0000256" key="3">
    <source>
        <dbReference type="ARBA" id="ARBA00022598"/>
    </source>
</evidence>
<protein>
    <recommendedName>
        <fullName evidence="8">Phosphoribosylaminoimidazole-succinocarboxamide synthase</fullName>
        <ecNumber evidence="8">6.3.2.6</ecNumber>
    </recommendedName>
    <alternativeName>
        <fullName evidence="8">SAICAR synthetase</fullName>
    </alternativeName>
</protein>
<feature type="domain" description="SAICAR synthetase/ADE2 N-terminal" evidence="9">
    <location>
        <begin position="18"/>
        <end position="270"/>
    </location>
</feature>
<evidence type="ECO:0000256" key="5">
    <source>
        <dbReference type="ARBA" id="ARBA00022755"/>
    </source>
</evidence>
<keyword evidence="5 8" id="KW-0658">Purine biosynthesis</keyword>
<dbReference type="eggNOG" id="COG0152">
    <property type="taxonomic scope" value="Bacteria"/>
</dbReference>
<dbReference type="GO" id="GO:0005524">
    <property type="term" value="F:ATP binding"/>
    <property type="evidence" value="ECO:0007669"/>
    <property type="project" value="UniProtKB-KW"/>
</dbReference>
<keyword evidence="4 8" id="KW-0547">Nucleotide-binding</keyword>
<comment type="caution">
    <text evidence="10">The sequence shown here is derived from an EMBL/GenBank/DDBJ whole genome shotgun (WGS) entry which is preliminary data.</text>
</comment>
<evidence type="ECO:0000256" key="8">
    <source>
        <dbReference type="HAMAP-Rule" id="MF_00137"/>
    </source>
</evidence>
<comment type="similarity">
    <text evidence="2 8">Belongs to the SAICAR synthetase family.</text>
</comment>
<sequence length="295" mass="32717">MTHPSSLYRSALHSLPLVGRGKVRDNYAVGNDRLLIVTTDRLSAFDIILDEPIPNKGCVLNKISNFWFGKLAYIVPNHLTDIAPETVVSADEARQVAGRAVVVKRLKPILIEAVVRGYVAGGGWNEYQKHGTISGIRLPTGLQYAQQLPEPIFTPTTKAAQGAHDEPISFAEAEARIGRACAQRIREISLQLYTEAAAYAQTRGILIADTKFEFGLDENGTLVWMDEAFTPDSSRFWPADQYQPSVRPPAFDKQFVRDWLNAQAWSKTPPAPSLPADIVRKTAQRYCEALQRLTG</sequence>
<accession>G2JBW1</accession>
<dbReference type="Gene3D" id="3.30.200.20">
    <property type="entry name" value="Phosphorylase Kinase, domain 1"/>
    <property type="match status" value="1"/>
</dbReference>
<evidence type="ECO:0000256" key="4">
    <source>
        <dbReference type="ARBA" id="ARBA00022741"/>
    </source>
</evidence>
<evidence type="ECO:0000256" key="6">
    <source>
        <dbReference type="ARBA" id="ARBA00022840"/>
    </source>
</evidence>
<dbReference type="Gene3D" id="3.30.470.20">
    <property type="entry name" value="ATP-grasp fold, B domain"/>
    <property type="match status" value="1"/>
</dbReference>
<dbReference type="CDD" id="cd01414">
    <property type="entry name" value="SAICAR_synt_Sc"/>
    <property type="match status" value="1"/>
</dbReference>
<dbReference type="PROSITE" id="PS01058">
    <property type="entry name" value="SAICAR_SYNTHETASE_2"/>
    <property type="match status" value="1"/>
</dbReference>
<dbReference type="OrthoDB" id="9801549at2"/>
<name>G2JBW1_9BURK</name>
<dbReference type="InterPro" id="IPR001636">
    <property type="entry name" value="SAICAR_synth"/>
</dbReference>
<keyword evidence="11" id="KW-1185">Reference proteome</keyword>
<dbReference type="AlphaFoldDB" id="G2JBW1"/>
<dbReference type="NCBIfam" id="TIGR00081">
    <property type="entry name" value="purC"/>
    <property type="match status" value="1"/>
</dbReference>
<dbReference type="FunFam" id="3.30.470.20:FF:000015">
    <property type="entry name" value="Phosphoribosylaminoimidazole-succinocarboxamide synthase"/>
    <property type="match status" value="1"/>
</dbReference>
<dbReference type="GO" id="GO:0006189">
    <property type="term" value="P:'de novo' IMP biosynthetic process"/>
    <property type="evidence" value="ECO:0007669"/>
    <property type="project" value="UniProtKB-UniRule"/>
</dbReference>
<dbReference type="InterPro" id="IPR028923">
    <property type="entry name" value="SAICAR_synt/ADE2_N"/>
</dbReference>
<evidence type="ECO:0000256" key="7">
    <source>
        <dbReference type="ARBA" id="ARBA00048475"/>
    </source>
</evidence>
<keyword evidence="3 8" id="KW-0436">Ligase</keyword>
<proteinExistence type="inferred from homology"/>
<dbReference type="RefSeq" id="WP_006683306.1">
    <property type="nucleotide sequence ID" value="NZ_CAFB01000089.1"/>
</dbReference>
<dbReference type="EMBL" id="CAFB01000089">
    <property type="protein sequence ID" value="CCD30267.1"/>
    <property type="molecule type" value="Genomic_DNA"/>
</dbReference>
<dbReference type="PANTHER" id="PTHR43700">
    <property type="entry name" value="PHOSPHORIBOSYLAMINOIMIDAZOLE-SUCCINOCARBOXAMIDE SYNTHASE"/>
    <property type="match status" value="1"/>
</dbReference>
<comment type="catalytic activity">
    <reaction evidence="7 8">
        <text>5-amino-1-(5-phospho-D-ribosyl)imidazole-4-carboxylate + L-aspartate + ATP = (2S)-2-[5-amino-1-(5-phospho-beta-D-ribosyl)imidazole-4-carboxamido]succinate + ADP + phosphate + 2 H(+)</text>
        <dbReference type="Rhea" id="RHEA:22628"/>
        <dbReference type="ChEBI" id="CHEBI:15378"/>
        <dbReference type="ChEBI" id="CHEBI:29991"/>
        <dbReference type="ChEBI" id="CHEBI:30616"/>
        <dbReference type="ChEBI" id="CHEBI:43474"/>
        <dbReference type="ChEBI" id="CHEBI:58443"/>
        <dbReference type="ChEBI" id="CHEBI:77657"/>
        <dbReference type="ChEBI" id="CHEBI:456216"/>
        <dbReference type="EC" id="6.3.2.6"/>
    </reaction>
</comment>
<keyword evidence="6 8" id="KW-0067">ATP-binding</keyword>
<evidence type="ECO:0000259" key="9">
    <source>
        <dbReference type="Pfam" id="PF01259"/>
    </source>
</evidence>
<comment type="pathway">
    <text evidence="1 8">Purine metabolism; IMP biosynthesis via de novo pathway; 5-amino-1-(5-phospho-D-ribosyl)imidazole-4-carboxamide from 5-amino-1-(5-phospho-D-ribosyl)imidazole-4-carboxylate: step 1/2.</text>
</comment>
<organism evidence="10 11">
    <name type="scientific">Candidatus Glomeribacter gigasporarum BEG34</name>
    <dbReference type="NCBI Taxonomy" id="1070319"/>
    <lineage>
        <taxon>Bacteria</taxon>
        <taxon>Pseudomonadati</taxon>
        <taxon>Pseudomonadota</taxon>
        <taxon>Betaproteobacteria</taxon>
        <taxon>Burkholderiales</taxon>
        <taxon>Burkholderiaceae</taxon>
        <taxon>Candidatus Glomeribacter</taxon>
    </lineage>
</organism>
<dbReference type="GO" id="GO:0004639">
    <property type="term" value="F:phosphoribosylaminoimidazolesuccinocarboxamide synthase activity"/>
    <property type="evidence" value="ECO:0007669"/>
    <property type="project" value="UniProtKB-UniRule"/>
</dbReference>
<evidence type="ECO:0000313" key="11">
    <source>
        <dbReference type="Proteomes" id="UP000054051"/>
    </source>
</evidence>
<dbReference type="PANTHER" id="PTHR43700:SF1">
    <property type="entry name" value="PHOSPHORIBOSYLAMINOIMIDAZOLE-SUCCINOCARBOXAMIDE SYNTHASE"/>
    <property type="match status" value="1"/>
</dbReference>
<evidence type="ECO:0000313" key="10">
    <source>
        <dbReference type="EMBL" id="CCD30267.1"/>
    </source>
</evidence>
<dbReference type="Pfam" id="PF01259">
    <property type="entry name" value="SAICAR_synt"/>
    <property type="match status" value="1"/>
</dbReference>
<dbReference type="Proteomes" id="UP000054051">
    <property type="component" value="Unassembled WGS sequence"/>
</dbReference>
<evidence type="ECO:0000256" key="1">
    <source>
        <dbReference type="ARBA" id="ARBA00004672"/>
    </source>
</evidence>
<dbReference type="UniPathway" id="UPA00074">
    <property type="reaction ID" value="UER00131"/>
</dbReference>
<dbReference type="GO" id="GO:0005737">
    <property type="term" value="C:cytoplasm"/>
    <property type="evidence" value="ECO:0007669"/>
    <property type="project" value="TreeGrafter"/>
</dbReference>
<dbReference type="SUPFAM" id="SSF56104">
    <property type="entry name" value="SAICAR synthase-like"/>
    <property type="match status" value="1"/>
</dbReference>
<evidence type="ECO:0000256" key="2">
    <source>
        <dbReference type="ARBA" id="ARBA00010190"/>
    </source>
</evidence>
<reference evidence="10 11" key="1">
    <citation type="submission" date="2011-08" db="EMBL/GenBank/DDBJ databases">
        <title>The genome of the obligate endobacterium of an arbuscular mycorrhizal fungus reveals an interphylum network of nutritional interactions.</title>
        <authorList>
            <person name="Ghignone S."/>
            <person name="Salvioli A."/>
            <person name="Anca I."/>
            <person name="Lumini E."/>
            <person name="Ortu G."/>
            <person name="Petiti L."/>
            <person name="Cruveiller S."/>
            <person name="Bianciotto V."/>
            <person name="Piffanelli P."/>
            <person name="Lanfranco L."/>
            <person name="Bonfante P."/>
        </authorList>
    </citation>
    <scope>NUCLEOTIDE SEQUENCE [LARGE SCALE GENOMIC DNA]</scope>
    <source>
        <strain evidence="10 11">BEG34</strain>
    </source>
</reference>
<dbReference type="HAMAP" id="MF_00137">
    <property type="entry name" value="SAICAR_synth"/>
    <property type="match status" value="1"/>
</dbReference>
<gene>
    <name evidence="8 10" type="primary">purC</name>
    <name evidence="10" type="ORF">CAGGBEG34_680003</name>
</gene>
<dbReference type="NCBIfam" id="NF010568">
    <property type="entry name" value="PRK13961.1"/>
    <property type="match status" value="1"/>
</dbReference>
<dbReference type="STRING" id="1070319.CAGGBEG34_680003"/>
<dbReference type="InterPro" id="IPR018236">
    <property type="entry name" value="SAICAR_synthetase_CS"/>
</dbReference>